<dbReference type="Proteomes" id="UP000005317">
    <property type="component" value="Unassembled WGS sequence"/>
</dbReference>
<dbReference type="NCBIfam" id="TIGR03696">
    <property type="entry name" value="Rhs_assc_core"/>
    <property type="match status" value="1"/>
</dbReference>
<proteinExistence type="predicted"/>
<dbReference type="InterPro" id="IPR022385">
    <property type="entry name" value="Rhs_assc_core"/>
</dbReference>
<dbReference type="Gene3D" id="2.180.10.10">
    <property type="entry name" value="RHS repeat-associated core"/>
    <property type="match status" value="4"/>
</dbReference>
<reference evidence="4" key="1">
    <citation type="journal article" date="2011" name="Stand. Genomic Sci.">
        <title>Genome sequence of the filamentous, gliding Thiothrix nivea neotype strain (JP2(T)).</title>
        <authorList>
            <person name="Lapidus A."/>
            <person name="Nolan M."/>
            <person name="Lucas S."/>
            <person name="Glavina Del Rio T."/>
            <person name="Tice H."/>
            <person name="Cheng J.F."/>
            <person name="Tapia R."/>
            <person name="Han C."/>
            <person name="Goodwin L."/>
            <person name="Pitluck S."/>
            <person name="Liolios K."/>
            <person name="Pagani I."/>
            <person name="Ivanova N."/>
            <person name="Huntemann M."/>
            <person name="Mavromatis K."/>
            <person name="Mikhailova N."/>
            <person name="Pati A."/>
            <person name="Chen A."/>
            <person name="Palaniappan K."/>
            <person name="Land M."/>
            <person name="Brambilla E.M."/>
            <person name="Rohde M."/>
            <person name="Abt B."/>
            <person name="Verbarg S."/>
            <person name="Goker M."/>
            <person name="Bristow J."/>
            <person name="Eisen J.A."/>
            <person name="Markowitz V."/>
            <person name="Hugenholtz P."/>
            <person name="Kyrpides N.C."/>
            <person name="Klenk H.P."/>
            <person name="Woyke T."/>
        </authorList>
    </citation>
    <scope>NUCLEOTIDE SEQUENCE [LARGE SCALE GENOMIC DNA]</scope>
    <source>
        <strain evidence="4">ATCC 35100 / DSM 5205 / JP2</strain>
    </source>
</reference>
<dbReference type="SUPFAM" id="SSF50969">
    <property type="entry name" value="YVTN repeat-like/Quinoprotein amine dehydrogenase"/>
    <property type="match status" value="1"/>
</dbReference>
<dbReference type="InterPro" id="IPR011044">
    <property type="entry name" value="Quino_amine_DH_bsu"/>
</dbReference>
<evidence type="ECO:0000259" key="2">
    <source>
        <dbReference type="Pfam" id="PF25023"/>
    </source>
</evidence>
<gene>
    <name evidence="3" type="ORF">Thini_4061</name>
</gene>
<dbReference type="InterPro" id="IPR056823">
    <property type="entry name" value="TEN-like_YD-shell"/>
</dbReference>
<sequence>MNVKWRLSGEGIDDEKGNLLRQIDPLGNETSITYTASGLPLTTTDPRGNTTTNIYDPEGNLQQVTDALNNKTTYTYDGVGRRLTQQDALDHITAYEYDANNNLVKSTNALEGITRHAYDGNNNRISTEDPSGHLTLFAYDEKDLKTSTANALGQITSYTYDALGRRVSVTDAKGHVTQFAYDGAGNLLETSDALGHKTAYTYDLNGNRLTSTDANGHQQQIRYDALNRVVGTTDALGYTTSTEYDAVGNKVSQTDRNNHTTAFVYDANNRLIQTTDAAGGMVRYAYDENGNQISVTDPLNLTATASYDANNQKISTTDPLGNTSTTSYDAVGRVNSTTDAKGRVTSFEYDALNRLLKVTDAAGGIVTYSYDANGNRTAMVDPNSHTTNYEYDALNRKTKTTEHLGHVTSLAYDAVGNITQKTDAKGQVIQYGYDDTDRLITKTYPGSKTVSFGYDDVGNLTQMVDSLGTTTHAYDANNRRTSTHDPFGNEVSYGYDGNGNRITLGYPGGKVVSYGYDKLNQLAAVTDWLNHKTQYSYDVTGRLTGINNANGTTTSYNYDNANRLTGLANKKADGTVINGYSYTLDEVGNHTQEDRNEPLPPEFTPETVKDTVDEENRLTKSNAVANSFDANGNMTGKGNDTYRYDVENRLVQSNIDGVVTAYQYDGFGNRYSRTQGSTTRYLLDTNTQLTNVLAEMNQAGDVLVYNIYGHGLIGQIKPDNSMSTFHYDSRGSTIAMTNSTESVTSSYAYDPFGLVVNSSGDAANGFRYLGKYGVQYEGDGLNYIRARYYDSGLQRFISKDTYLGEDGNTQTLNRYVYALNNSVIYIDPTGHFAWNVFGESLIERSKLIGVSTLQMTASVGEIVGTLLSVGASGVAALRTPTPTNLAGASVAFMAGYEGVNSASKQTLASLSNLGTAMFGNNASYASDVSFADDFEGKGIIDPMYKKYPVTENIIKTAVAVNYVMDVKDIASNAFVNVNLGAYKFLPEWQKFEFMMSRMNVIEKGLDISECVYYKDCPLADEYKHFSEQIEFSPNNNANHPSILEIEEVTQPVSNLGYKKEYK</sequence>
<name>A0A656HHZ7_THINJ</name>
<evidence type="ECO:0000313" key="3">
    <source>
        <dbReference type="EMBL" id="EIJ36558.1"/>
    </source>
</evidence>
<feature type="domain" description="Teneurin-like YD-shell" evidence="2">
    <location>
        <begin position="173"/>
        <end position="304"/>
    </location>
</feature>
<dbReference type="Pfam" id="PF05593">
    <property type="entry name" value="RHS_repeat"/>
    <property type="match status" value="7"/>
</dbReference>
<keyword evidence="1" id="KW-0677">Repeat</keyword>
<dbReference type="PANTHER" id="PTHR32305:SF15">
    <property type="entry name" value="PROTEIN RHSA-RELATED"/>
    <property type="match status" value="1"/>
</dbReference>
<dbReference type="InterPro" id="IPR050708">
    <property type="entry name" value="T6SS_VgrG/RHS"/>
</dbReference>
<dbReference type="EMBL" id="JH651384">
    <property type="protein sequence ID" value="EIJ36558.1"/>
    <property type="molecule type" value="Genomic_DNA"/>
</dbReference>
<dbReference type="PANTHER" id="PTHR32305">
    <property type="match status" value="1"/>
</dbReference>
<dbReference type="Pfam" id="PF25023">
    <property type="entry name" value="TEN_YD-shell"/>
    <property type="match status" value="2"/>
</dbReference>
<dbReference type="AlphaFoldDB" id="A0A656HHZ7"/>
<organism evidence="3 4">
    <name type="scientific">Thiothrix nivea (strain ATCC 35100 / DSM 5205 / JP2)</name>
    <dbReference type="NCBI Taxonomy" id="870187"/>
    <lineage>
        <taxon>Bacteria</taxon>
        <taxon>Pseudomonadati</taxon>
        <taxon>Pseudomonadota</taxon>
        <taxon>Gammaproteobacteria</taxon>
        <taxon>Thiotrichales</taxon>
        <taxon>Thiotrichaceae</taxon>
        <taxon>Thiothrix</taxon>
    </lineage>
</organism>
<keyword evidence="4" id="KW-1185">Reference proteome</keyword>
<dbReference type="NCBIfam" id="TIGR01643">
    <property type="entry name" value="YD_repeat_2x"/>
    <property type="match status" value="14"/>
</dbReference>
<evidence type="ECO:0000256" key="1">
    <source>
        <dbReference type="ARBA" id="ARBA00022737"/>
    </source>
</evidence>
<dbReference type="InterPro" id="IPR006530">
    <property type="entry name" value="YD"/>
</dbReference>
<protein>
    <submittedName>
        <fullName evidence="3">RHS repeat-associated core domain-containing protein</fullName>
    </submittedName>
</protein>
<evidence type="ECO:0000313" key="4">
    <source>
        <dbReference type="Proteomes" id="UP000005317"/>
    </source>
</evidence>
<accession>A0A656HHZ7</accession>
<feature type="domain" description="Teneurin-like YD-shell" evidence="2">
    <location>
        <begin position="531"/>
        <end position="821"/>
    </location>
</feature>
<dbReference type="InterPro" id="IPR031325">
    <property type="entry name" value="RHS_repeat"/>
</dbReference>
<dbReference type="RefSeq" id="WP_002710430.1">
    <property type="nucleotide sequence ID" value="NZ_JH651384.1"/>
</dbReference>
<dbReference type="OrthoDB" id="5620365at2"/>